<dbReference type="InterPro" id="IPR000700">
    <property type="entry name" value="PAS-assoc_C"/>
</dbReference>
<proteinExistence type="predicted"/>
<dbReference type="SMART" id="SM00091">
    <property type="entry name" value="PAS"/>
    <property type="match status" value="5"/>
</dbReference>
<dbReference type="Proteomes" id="UP000266389">
    <property type="component" value="Unassembled WGS sequence"/>
</dbReference>
<evidence type="ECO:0000256" key="1">
    <source>
        <dbReference type="SAM" id="Coils"/>
    </source>
</evidence>
<evidence type="ECO:0000259" key="2">
    <source>
        <dbReference type="PROSITE" id="PS50112"/>
    </source>
</evidence>
<feature type="domain" description="PAS" evidence="2">
    <location>
        <begin position="438"/>
        <end position="509"/>
    </location>
</feature>
<dbReference type="EMBL" id="PHFL01000067">
    <property type="protein sequence ID" value="RFM23290.1"/>
    <property type="molecule type" value="Genomic_DNA"/>
</dbReference>
<sequence>MITSLLSHPAQICSQIWQHVSDAIVITDQAGTILQANSAFATLYRRSLSDLIGRPFADIYPEATRASARARHDALFASATDGQQFSLTHTFDDGTHISLEVLTFFEYEEERRVRMLSLIRNRSLHEHQHTIQHLQHELLHSRQQFHTLMHEQKSLEQHLRDLQEKESQTARLLASIVQNFPNGAITVLDKTYHVVYADGTEYQKYGLNPKDLVGVSLETIFPNKSLERYKAIYDRVFQGECHTFEFEYMGNVYQGSAVPLRDEHGQIHHILSVALNITAQRQAETERNAKAEQLATISSLIPGVIYQFAIQPEEHWAAYQAGDVRAMAKTSQYTYIGPQAQAIFGVSSEDLVADVSKFSMLLFPEELPAIVAEVHRCAQQMKAFSMQFKIRKPSGEIRWIQAYSLPTHDVRRPGWVVFNGIYLDVTDKKLLEEKLHASRALTKALINSTNDAIIAFDADLHLTHFNSAVYDVYAAHGIKLRAGMPLRDMVNPDFWSHIEQSCRRTLSGEAFHEEITYRITPQSETIILENFYNAVRDTDGNIIGGCIYVRDITKRKHSELELVRIKQHLESQRNFFLSIIDNASDEIYVMNREGKYMLFNQHARKALEQAGITIPDTTDVHALDLSPRLSPYLPYFQRALAGETFTIEGPSPHGQANTWSSMTFFPVYDEQKRIIASACFVRNITHQKQLEAELRTLNESLEKRVQERTEQLHQSQRLYEAIARNFPNGMIGIYDATLRLVFTEGMEYRRIGISPDTLVNKTVGEIYPPAIAAQLKPFLLSTFSGQQNR</sequence>
<feature type="coiled-coil region" evidence="1">
    <location>
        <begin position="687"/>
        <end position="718"/>
    </location>
</feature>
<dbReference type="PANTHER" id="PTHR44757:SF2">
    <property type="entry name" value="BIOFILM ARCHITECTURE MAINTENANCE PROTEIN MBAA"/>
    <property type="match status" value="1"/>
</dbReference>
<dbReference type="PROSITE" id="PS50112">
    <property type="entry name" value="PAS"/>
    <property type="match status" value="2"/>
</dbReference>
<dbReference type="InterPro" id="IPR052155">
    <property type="entry name" value="Biofilm_reg_signaling"/>
</dbReference>
<dbReference type="SUPFAM" id="SSF55785">
    <property type="entry name" value="PYP-like sensor domain (PAS domain)"/>
    <property type="match status" value="6"/>
</dbReference>
<dbReference type="InterPro" id="IPR035965">
    <property type="entry name" value="PAS-like_dom_sf"/>
</dbReference>
<feature type="domain" description="PAC" evidence="3">
    <location>
        <begin position="384"/>
        <end position="437"/>
    </location>
</feature>
<gene>
    <name evidence="4" type="ORF">D0433_11495</name>
</gene>
<evidence type="ECO:0000313" key="4">
    <source>
        <dbReference type="EMBL" id="RFM23290.1"/>
    </source>
</evidence>
<dbReference type="Pfam" id="PF08447">
    <property type="entry name" value="PAS_3"/>
    <property type="match status" value="1"/>
</dbReference>
<dbReference type="InterPro" id="IPR013767">
    <property type="entry name" value="PAS_fold"/>
</dbReference>
<dbReference type="Pfam" id="PF00989">
    <property type="entry name" value="PAS"/>
    <property type="match status" value="1"/>
</dbReference>
<evidence type="ECO:0000313" key="5">
    <source>
        <dbReference type="Proteomes" id="UP000266389"/>
    </source>
</evidence>
<dbReference type="InterPro" id="IPR013655">
    <property type="entry name" value="PAS_fold_3"/>
</dbReference>
<protein>
    <submittedName>
        <fullName evidence="4">PAS domain S-box protein</fullName>
    </submittedName>
</protein>
<accession>A0A395LXI8</accession>
<name>A0A395LXI8_9BACT</name>
<comment type="caution">
    <text evidence="4">The sequence shown here is derived from an EMBL/GenBank/DDBJ whole genome shotgun (WGS) entry which is preliminary data.</text>
</comment>
<keyword evidence="1" id="KW-0175">Coiled coil</keyword>
<dbReference type="CDD" id="cd00130">
    <property type="entry name" value="PAS"/>
    <property type="match status" value="2"/>
</dbReference>
<dbReference type="PROSITE" id="PS50113">
    <property type="entry name" value="PAC"/>
    <property type="match status" value="1"/>
</dbReference>
<feature type="domain" description="PAS" evidence="2">
    <location>
        <begin position="15"/>
        <end position="78"/>
    </location>
</feature>
<dbReference type="Pfam" id="PF08448">
    <property type="entry name" value="PAS_4"/>
    <property type="match status" value="3"/>
</dbReference>
<reference evidence="4 5" key="1">
    <citation type="journal article" date="2011" name="ISME J.">
        <title>Community ecology of hot spring cyanobacterial mats: predominant populations and their functional potential.</title>
        <authorList>
            <person name="Klatt C.G."/>
            <person name="Wood J.M."/>
            <person name="Rusch D.B."/>
            <person name="Bateson M.M."/>
            <person name="Hamamura N."/>
            <person name="Heidelberg J.F."/>
            <person name="Grossman A.R."/>
            <person name="Bhaya D."/>
            <person name="Cohan F.M."/>
            <person name="Kuhl M."/>
            <person name="Bryant D.A."/>
            <person name="Ward D.M."/>
        </authorList>
    </citation>
    <scope>NUCLEOTIDE SEQUENCE [LARGE SCALE GENOMIC DNA]</scope>
    <source>
        <strain evidence="4">OS</strain>
    </source>
</reference>
<dbReference type="GO" id="GO:0006355">
    <property type="term" value="P:regulation of DNA-templated transcription"/>
    <property type="evidence" value="ECO:0007669"/>
    <property type="project" value="InterPro"/>
</dbReference>
<evidence type="ECO:0000259" key="3">
    <source>
        <dbReference type="PROSITE" id="PS50113"/>
    </source>
</evidence>
<organism evidence="4 5">
    <name type="scientific">Candidatus Thermochlorobacter aerophilus</name>
    <dbReference type="NCBI Taxonomy" id="1868324"/>
    <lineage>
        <taxon>Bacteria</taxon>
        <taxon>Pseudomonadati</taxon>
        <taxon>Chlorobiota</taxon>
        <taxon>Chlorobiia</taxon>
        <taxon>Chlorobiales</taxon>
        <taxon>Candidatus Thermochlorobacteriaceae</taxon>
        <taxon>Candidatus Thermochlorobacter</taxon>
    </lineage>
</organism>
<dbReference type="InterPro" id="IPR013656">
    <property type="entry name" value="PAS_4"/>
</dbReference>
<dbReference type="AlphaFoldDB" id="A0A395LXI8"/>
<dbReference type="PANTHER" id="PTHR44757">
    <property type="entry name" value="DIGUANYLATE CYCLASE DGCP"/>
    <property type="match status" value="1"/>
</dbReference>
<dbReference type="Gene3D" id="3.30.450.20">
    <property type="entry name" value="PAS domain"/>
    <property type="match status" value="5"/>
</dbReference>
<dbReference type="NCBIfam" id="TIGR00229">
    <property type="entry name" value="sensory_box"/>
    <property type="match status" value="4"/>
</dbReference>
<dbReference type="InterPro" id="IPR000014">
    <property type="entry name" value="PAS"/>
</dbReference>